<feature type="domain" description="CYTH" evidence="1">
    <location>
        <begin position="7"/>
        <end position="174"/>
    </location>
</feature>
<name>A0A1F5YDH4_9BACT</name>
<dbReference type="SMART" id="SM01118">
    <property type="entry name" value="CYTH"/>
    <property type="match status" value="1"/>
</dbReference>
<protein>
    <recommendedName>
        <fullName evidence="1">CYTH domain-containing protein</fullName>
    </recommendedName>
</protein>
<accession>A0A1F5YDH4</accession>
<dbReference type="AlphaFoldDB" id="A0A1F5YDH4"/>
<reference evidence="2 3" key="1">
    <citation type="journal article" date="2016" name="Nat. Commun.">
        <title>Thousands of microbial genomes shed light on interconnected biogeochemical processes in an aquifer system.</title>
        <authorList>
            <person name="Anantharaman K."/>
            <person name="Brown C.T."/>
            <person name="Hug L.A."/>
            <person name="Sharon I."/>
            <person name="Castelle C.J."/>
            <person name="Probst A.J."/>
            <person name="Thomas B.C."/>
            <person name="Singh A."/>
            <person name="Wilkins M.J."/>
            <person name="Karaoz U."/>
            <person name="Brodie E.L."/>
            <person name="Williams K.H."/>
            <person name="Hubbard S.S."/>
            <person name="Banfield J.F."/>
        </authorList>
    </citation>
    <scope>NUCLEOTIDE SEQUENCE [LARGE SCALE GENOMIC DNA]</scope>
</reference>
<evidence type="ECO:0000313" key="3">
    <source>
        <dbReference type="Proteomes" id="UP000176992"/>
    </source>
</evidence>
<dbReference type="InterPro" id="IPR008173">
    <property type="entry name" value="Adenylyl_cyclase_CyaB"/>
</dbReference>
<dbReference type="PANTHER" id="PTHR21028:SF2">
    <property type="entry name" value="CYTH DOMAIN-CONTAINING PROTEIN"/>
    <property type="match status" value="1"/>
</dbReference>
<dbReference type="InterPro" id="IPR033469">
    <property type="entry name" value="CYTH-like_dom_sf"/>
</dbReference>
<dbReference type="EMBL" id="MFIV01000169">
    <property type="protein sequence ID" value="OGF98102.1"/>
    <property type="molecule type" value="Genomic_DNA"/>
</dbReference>
<evidence type="ECO:0000313" key="2">
    <source>
        <dbReference type="EMBL" id="OGF98102.1"/>
    </source>
</evidence>
<dbReference type="SUPFAM" id="SSF55154">
    <property type="entry name" value="CYTH-like phosphatases"/>
    <property type="match status" value="1"/>
</dbReference>
<organism evidence="2 3">
    <name type="scientific">Candidatus Glassbacteria bacterium GWA2_58_10</name>
    <dbReference type="NCBI Taxonomy" id="1817865"/>
    <lineage>
        <taxon>Bacteria</taxon>
        <taxon>Candidatus Glassiibacteriota</taxon>
    </lineage>
</organism>
<evidence type="ECO:0000259" key="1">
    <source>
        <dbReference type="PROSITE" id="PS51707"/>
    </source>
</evidence>
<dbReference type="InterPro" id="IPR023577">
    <property type="entry name" value="CYTH_domain"/>
</dbReference>
<dbReference type="PROSITE" id="PS51707">
    <property type="entry name" value="CYTH"/>
    <property type="match status" value="1"/>
</dbReference>
<dbReference type="Proteomes" id="UP000176992">
    <property type="component" value="Unassembled WGS sequence"/>
</dbReference>
<sequence length="180" mass="20836">MPATRFNQTVEIKARCADHTRIRRLLKSRGAKFLSRETQTDIFYRVSEGRLKLRKSKSEKYLIGYQRPDSRGAKQCLVDLYEYNDPGSLDRVLTGVLGRRLTVRKRRERWLLGSVKFHLDRVDKLGTFLEIEVLGTRGKDDPEDLKRTCEEWLELCGVSPEDLVKVAYADLLEELEACSA</sequence>
<dbReference type="Pfam" id="PF01928">
    <property type="entry name" value="CYTH"/>
    <property type="match status" value="1"/>
</dbReference>
<proteinExistence type="predicted"/>
<dbReference type="CDD" id="cd07890">
    <property type="entry name" value="CYTH-like_AC_IV-like"/>
    <property type="match status" value="1"/>
</dbReference>
<gene>
    <name evidence="2" type="ORF">A2Z86_00630</name>
</gene>
<dbReference type="PANTHER" id="PTHR21028">
    <property type="entry name" value="SI:CH211-156B7.4"/>
    <property type="match status" value="1"/>
</dbReference>
<dbReference type="Gene3D" id="2.40.320.10">
    <property type="entry name" value="Hypothetical Protein Pfu-838710-001"/>
    <property type="match status" value="1"/>
</dbReference>
<comment type="caution">
    <text evidence="2">The sequence shown here is derived from an EMBL/GenBank/DDBJ whole genome shotgun (WGS) entry which is preliminary data.</text>
</comment>